<dbReference type="SUPFAM" id="SSF52540">
    <property type="entry name" value="P-loop containing nucleoside triphosphate hydrolases"/>
    <property type="match status" value="1"/>
</dbReference>
<keyword evidence="1 5" id="KW-0347">Helicase</keyword>
<dbReference type="InterPro" id="IPR027417">
    <property type="entry name" value="P-loop_NTPase"/>
</dbReference>
<feature type="domain" description="ZNFX1" evidence="4">
    <location>
        <begin position="151"/>
        <end position="254"/>
    </location>
</feature>
<keyword evidence="1 5" id="KW-0378">Hydrolase</keyword>
<dbReference type="EMBL" id="WIGN01000082">
    <property type="protein sequence ID" value="KAF6810788.1"/>
    <property type="molecule type" value="Genomic_DNA"/>
</dbReference>
<evidence type="ECO:0000259" key="3">
    <source>
        <dbReference type="Pfam" id="PF13087"/>
    </source>
</evidence>
<dbReference type="Gene3D" id="3.40.50.300">
    <property type="entry name" value="P-loop containing nucleotide triphosphate hydrolases"/>
    <property type="match status" value="2"/>
</dbReference>
<dbReference type="InterPro" id="IPR041679">
    <property type="entry name" value="DNA2/NAM7-like_C"/>
</dbReference>
<dbReference type="InterPro" id="IPR057373">
    <property type="entry name" value="ZNFX1"/>
</dbReference>
<dbReference type="InterPro" id="IPR041677">
    <property type="entry name" value="DNA2/NAM7_AAA_11"/>
</dbReference>
<dbReference type="Pfam" id="PF13086">
    <property type="entry name" value="AAA_11"/>
    <property type="match status" value="1"/>
</dbReference>
<dbReference type="GO" id="GO:0031380">
    <property type="term" value="C:nuclear RNA-directed RNA polymerase complex"/>
    <property type="evidence" value="ECO:0007669"/>
    <property type="project" value="TreeGrafter"/>
</dbReference>
<dbReference type="Pfam" id="PF25396">
    <property type="entry name" value="ZNFX1"/>
    <property type="match status" value="1"/>
</dbReference>
<dbReference type="GO" id="GO:0004386">
    <property type="term" value="F:helicase activity"/>
    <property type="evidence" value="ECO:0007669"/>
    <property type="project" value="UniProtKB-KW"/>
</dbReference>
<gene>
    <name evidence="5" type="ORF">CSOJ01_06120</name>
</gene>
<keyword evidence="6" id="KW-1185">Reference proteome</keyword>
<dbReference type="PANTHER" id="PTHR10887">
    <property type="entry name" value="DNA2/NAM7 HELICASE FAMILY"/>
    <property type="match status" value="1"/>
</dbReference>
<evidence type="ECO:0000259" key="4">
    <source>
        <dbReference type="Pfam" id="PF25396"/>
    </source>
</evidence>
<proteinExistence type="predicted"/>
<evidence type="ECO:0000313" key="5">
    <source>
        <dbReference type="EMBL" id="KAF6810788.1"/>
    </source>
</evidence>
<evidence type="ECO:0000313" key="6">
    <source>
        <dbReference type="Proteomes" id="UP000652219"/>
    </source>
</evidence>
<dbReference type="AlphaFoldDB" id="A0A8H6JDM6"/>
<dbReference type="Proteomes" id="UP000652219">
    <property type="component" value="Unassembled WGS sequence"/>
</dbReference>
<dbReference type="CDD" id="cd18808">
    <property type="entry name" value="SF1_C_Upf1"/>
    <property type="match status" value="1"/>
</dbReference>
<protein>
    <submittedName>
        <fullName evidence="5">Dead box helicase</fullName>
    </submittedName>
</protein>
<comment type="caution">
    <text evidence="5">The sequence shown here is derived from an EMBL/GenBank/DDBJ whole genome shotgun (WGS) entry which is preliminary data.</text>
</comment>
<evidence type="ECO:0000259" key="2">
    <source>
        <dbReference type="Pfam" id="PF13086"/>
    </source>
</evidence>
<organism evidence="5 6">
    <name type="scientific">Colletotrichum sojae</name>
    <dbReference type="NCBI Taxonomy" id="2175907"/>
    <lineage>
        <taxon>Eukaryota</taxon>
        <taxon>Fungi</taxon>
        <taxon>Dikarya</taxon>
        <taxon>Ascomycota</taxon>
        <taxon>Pezizomycotina</taxon>
        <taxon>Sordariomycetes</taxon>
        <taxon>Hypocreomycetidae</taxon>
        <taxon>Glomerellales</taxon>
        <taxon>Glomerellaceae</taxon>
        <taxon>Colletotrichum</taxon>
        <taxon>Colletotrichum orchidearum species complex</taxon>
    </lineage>
</organism>
<keyword evidence="1 5" id="KW-0067">ATP-binding</keyword>
<dbReference type="InterPro" id="IPR045055">
    <property type="entry name" value="DNA2/NAM7-like"/>
</dbReference>
<reference evidence="5 6" key="1">
    <citation type="journal article" date="2020" name="Phytopathology">
        <title>Genome Sequence Resources of Colletotrichum truncatum, C. plurivorum, C. musicola, and C. sojae: Four Species Pathogenic to Soybean (Glycine max).</title>
        <authorList>
            <person name="Rogerio F."/>
            <person name="Boufleur T.R."/>
            <person name="Ciampi-Guillardi M."/>
            <person name="Sukno S.A."/>
            <person name="Thon M.R."/>
            <person name="Massola Junior N.S."/>
            <person name="Baroncelli R."/>
        </authorList>
    </citation>
    <scope>NUCLEOTIDE SEQUENCE [LARGE SCALE GENOMIC DNA]</scope>
    <source>
        <strain evidence="5 6">LFN0009</strain>
    </source>
</reference>
<dbReference type="InterPro" id="IPR047187">
    <property type="entry name" value="SF1_C_Upf1"/>
</dbReference>
<dbReference type="CDD" id="cd17936">
    <property type="entry name" value="EEXXEc_NFX1"/>
    <property type="match status" value="1"/>
</dbReference>
<feature type="domain" description="DNA2/NAM7 helicase helicase" evidence="2">
    <location>
        <begin position="336"/>
        <end position="419"/>
    </location>
</feature>
<name>A0A8H6JDM6_9PEZI</name>
<sequence length="858" mass="95543">LSSPAAAKLLQHASYKHREPYRDLPPHLLPVGLMPNRNVLPQKTSPQAANLDRADAIIRSHVFPEAQEGWQSIPELLLASEITEQVRSLPLKHPLKGARLSKNAYLEAQYRILRHEGIEPLRKAVQQYKAAPEMVESNETLIYTEATTEFQVFVSGINIIRLGIMVRVTFSATRTRSLVNWSASQRLVPGTVVALSPVSDNFEATCIVGVVAGRYDETIVNTVTPPPIDLEICDSQLVSGLMEPDQEYVMIETRSNYYEAIRHVMEGLKQAAQARSPLDKYLLQGVIKVGCAAFLPCSYPSLDISALHPGNASHSVPLRIPARGESIEHIQSQEKLDNWQMLALRRMVTKELAMVQGPPGTGKTHTSMAALKVLLSMHPKDIPIIITAQKNDTVDELLMSLRKLDISFIRLGGQAKSVALDGLKSQVKLLVNRSIHIPVGHDDVDDENSLNHGDLRPVVGRKREQLTGKLIPVTRWAVMVMPAEAGHDWETKAKQLLLQHQNLWEIPARFRGCTTTGLTKYRGLIAAMQPRVMMIEEAAETREANIMAALFPSLKQMILVGDHMQLAPHADVLELGRPPYNLNVSLFQRLIEGGLEFSSLQIQRRMAPDILGLLNAWYPSLADHECTQDQDFVPGMGSQRLLWFDHKHPESANRYSSKVNAFEAEMIVGLYKHLVCQGTKPSEIALLAFYSGQRAYIEGILRRNHTCAPVSDQDDGNSDGFSGPEVQTIDGYQGKENEVVLISVTRRPVDRRKPDAGFLKDLRRVIVALSRSRRLLVIFGDAQNLIQSSGQAIWSEVLGRMGSVRFAFVPLFCGTHKREIRITIPDDWERLASHGGCGMRCGQQMSAHGPVCERKCHG</sequence>
<accession>A0A8H6JDM6</accession>
<feature type="domain" description="DNA2/NAM7 helicase-like C-terminal" evidence="3">
    <location>
        <begin position="582"/>
        <end position="782"/>
    </location>
</feature>
<dbReference type="PANTHER" id="PTHR10887:SF341">
    <property type="entry name" value="NFX1-TYPE ZINC FINGER-CONTAINING PROTEIN 1"/>
    <property type="match status" value="1"/>
</dbReference>
<dbReference type="GO" id="GO:0031048">
    <property type="term" value="P:regulatory ncRNA-mediated heterochromatin formation"/>
    <property type="evidence" value="ECO:0007669"/>
    <property type="project" value="TreeGrafter"/>
</dbReference>
<dbReference type="Pfam" id="PF13087">
    <property type="entry name" value="AAA_12"/>
    <property type="match status" value="1"/>
</dbReference>
<keyword evidence="1 5" id="KW-0547">Nucleotide-binding</keyword>
<feature type="non-terminal residue" evidence="5">
    <location>
        <position position="1"/>
    </location>
</feature>
<evidence type="ECO:0000256" key="1">
    <source>
        <dbReference type="ARBA" id="ARBA00022806"/>
    </source>
</evidence>